<evidence type="ECO:0000259" key="1">
    <source>
        <dbReference type="PROSITE" id="PS50995"/>
    </source>
</evidence>
<organism evidence="2 3">
    <name type="scientific">Dehalococcoides mccartyi</name>
    <dbReference type="NCBI Taxonomy" id="61435"/>
    <lineage>
        <taxon>Bacteria</taxon>
        <taxon>Bacillati</taxon>
        <taxon>Chloroflexota</taxon>
        <taxon>Dehalococcoidia</taxon>
        <taxon>Dehalococcoidales</taxon>
        <taxon>Dehalococcoidaceae</taxon>
        <taxon>Dehalococcoides</taxon>
    </lineage>
</organism>
<dbReference type="SMART" id="SM00347">
    <property type="entry name" value="HTH_MARR"/>
    <property type="match status" value="1"/>
</dbReference>
<dbReference type="Pfam" id="PF01047">
    <property type="entry name" value="MarR"/>
    <property type="match status" value="1"/>
</dbReference>
<dbReference type="EMBL" id="JGYD01000025">
    <property type="protein sequence ID" value="KSV17151.1"/>
    <property type="molecule type" value="Genomic_DNA"/>
</dbReference>
<sequence>MTDQRNRIKADTERDELTQQILEHMHVLIHHIKRDVSATHPHLSPPQARLIFIISQHSNSGISVKELARLMSITPGAVTQFINGLIDKNLITRETDPADRRSIKIKLTPPAEKEIQNLKKDFFNSAARKFGALNTEEMKTLVNLVSKINPAPATEENLP</sequence>
<dbReference type="GO" id="GO:0006950">
    <property type="term" value="P:response to stress"/>
    <property type="evidence" value="ECO:0007669"/>
    <property type="project" value="TreeGrafter"/>
</dbReference>
<name>A0A0V8M056_9CHLR</name>
<protein>
    <submittedName>
        <fullName evidence="2">MarR family transcriptional regulator</fullName>
    </submittedName>
</protein>
<dbReference type="AlphaFoldDB" id="A0A0V8M056"/>
<dbReference type="OrthoDB" id="9799747at2"/>
<dbReference type="InterPro" id="IPR039422">
    <property type="entry name" value="MarR/SlyA-like"/>
</dbReference>
<dbReference type="PATRIC" id="fig|61435.5.peg.1359"/>
<dbReference type="InterPro" id="IPR036388">
    <property type="entry name" value="WH-like_DNA-bd_sf"/>
</dbReference>
<proteinExistence type="predicted"/>
<reference evidence="2 3" key="1">
    <citation type="journal article" date="2015" name="Sci. Rep.">
        <title>A comparative genomics and reductive dehalogenase gene transcription study of two chloroethene-respiring bacteria, Dehalococcoides mccartyi strains MB and 11a.</title>
        <authorList>
            <person name="Low A."/>
            <person name="Shen Z."/>
            <person name="Cheng D."/>
            <person name="Rogers M.J."/>
            <person name="Lee P.K."/>
            <person name="He J."/>
        </authorList>
    </citation>
    <scope>NUCLEOTIDE SEQUENCE [LARGE SCALE GENOMIC DNA]</scope>
    <source>
        <strain evidence="2 3">MB</strain>
    </source>
</reference>
<feature type="domain" description="HTH marR-type" evidence="1">
    <location>
        <begin position="14"/>
        <end position="150"/>
    </location>
</feature>
<dbReference type="InterPro" id="IPR036390">
    <property type="entry name" value="WH_DNA-bd_sf"/>
</dbReference>
<dbReference type="InterPro" id="IPR000835">
    <property type="entry name" value="HTH_MarR-typ"/>
</dbReference>
<dbReference type="PANTHER" id="PTHR33164">
    <property type="entry name" value="TRANSCRIPTIONAL REGULATOR, MARR FAMILY"/>
    <property type="match status" value="1"/>
</dbReference>
<evidence type="ECO:0000313" key="2">
    <source>
        <dbReference type="EMBL" id="KSV17151.1"/>
    </source>
</evidence>
<evidence type="ECO:0000313" key="3">
    <source>
        <dbReference type="Proteomes" id="UP000053577"/>
    </source>
</evidence>
<dbReference type="RefSeq" id="WP_058292611.1">
    <property type="nucleotide sequence ID" value="NZ_JGYD01000025.1"/>
</dbReference>
<accession>A0A0V8M056</accession>
<dbReference type="GO" id="GO:0003700">
    <property type="term" value="F:DNA-binding transcription factor activity"/>
    <property type="evidence" value="ECO:0007669"/>
    <property type="project" value="InterPro"/>
</dbReference>
<dbReference type="PRINTS" id="PR00598">
    <property type="entry name" value="HTHMARR"/>
</dbReference>
<dbReference type="SUPFAM" id="SSF46785">
    <property type="entry name" value="Winged helix' DNA-binding domain"/>
    <property type="match status" value="1"/>
</dbReference>
<dbReference type="Proteomes" id="UP000053577">
    <property type="component" value="Unassembled WGS sequence"/>
</dbReference>
<dbReference type="PROSITE" id="PS50995">
    <property type="entry name" value="HTH_MARR_2"/>
    <property type="match status" value="1"/>
</dbReference>
<comment type="caution">
    <text evidence="2">The sequence shown here is derived from an EMBL/GenBank/DDBJ whole genome shotgun (WGS) entry which is preliminary data.</text>
</comment>
<dbReference type="PANTHER" id="PTHR33164:SF43">
    <property type="entry name" value="HTH-TYPE TRANSCRIPTIONAL REPRESSOR YETL"/>
    <property type="match status" value="1"/>
</dbReference>
<dbReference type="Gene3D" id="1.10.10.10">
    <property type="entry name" value="Winged helix-like DNA-binding domain superfamily/Winged helix DNA-binding domain"/>
    <property type="match status" value="1"/>
</dbReference>
<gene>
    <name evidence="2" type="ORF">DA01_06910</name>
</gene>